<feature type="region of interest" description="Disordered" evidence="1">
    <location>
        <begin position="29"/>
        <end position="160"/>
    </location>
</feature>
<dbReference type="OrthoDB" id="3257623at2759"/>
<proteinExistence type="predicted"/>
<protein>
    <submittedName>
        <fullName evidence="2">Uncharacterized protein</fullName>
    </submittedName>
</protein>
<reference evidence="2" key="1">
    <citation type="submission" date="2022-07" db="EMBL/GenBank/DDBJ databases">
        <title>The genome of Lyophyllum shimeji provides insight into the initial evolution of ectomycorrhizal fungal genome.</title>
        <authorList>
            <person name="Kobayashi Y."/>
            <person name="Shibata T."/>
            <person name="Hirakawa H."/>
            <person name="Shigenobu S."/>
            <person name="Nishiyama T."/>
            <person name="Yamada A."/>
            <person name="Hasebe M."/>
            <person name="Kawaguchi M."/>
        </authorList>
    </citation>
    <scope>NUCLEOTIDE SEQUENCE</scope>
    <source>
        <strain evidence="2">AT787</strain>
    </source>
</reference>
<evidence type="ECO:0000256" key="1">
    <source>
        <dbReference type="SAM" id="MobiDB-lite"/>
    </source>
</evidence>
<evidence type="ECO:0000313" key="3">
    <source>
        <dbReference type="Proteomes" id="UP001063166"/>
    </source>
</evidence>
<organism evidence="2 3">
    <name type="scientific">Lyophyllum shimeji</name>
    <name type="common">Hon-shimeji</name>
    <name type="synonym">Tricholoma shimeji</name>
    <dbReference type="NCBI Taxonomy" id="47721"/>
    <lineage>
        <taxon>Eukaryota</taxon>
        <taxon>Fungi</taxon>
        <taxon>Dikarya</taxon>
        <taxon>Basidiomycota</taxon>
        <taxon>Agaricomycotina</taxon>
        <taxon>Agaricomycetes</taxon>
        <taxon>Agaricomycetidae</taxon>
        <taxon>Agaricales</taxon>
        <taxon>Tricholomatineae</taxon>
        <taxon>Lyophyllaceae</taxon>
        <taxon>Lyophyllum</taxon>
    </lineage>
</organism>
<dbReference type="AlphaFoldDB" id="A0A9P3PYZ1"/>
<dbReference type="EMBL" id="BRPK01000025">
    <property type="protein sequence ID" value="GLB45667.1"/>
    <property type="molecule type" value="Genomic_DNA"/>
</dbReference>
<accession>A0A9P3PYZ1</accession>
<feature type="compositionally biased region" description="Basic and acidic residues" evidence="1">
    <location>
        <begin position="86"/>
        <end position="101"/>
    </location>
</feature>
<gene>
    <name evidence="2" type="ORF">LshimejAT787_2500590</name>
</gene>
<sequence length="422" mass="47838">MRAKNWLSLPSIDFTFTSRIKPDVSALKRPKGVISSTPTTSPTKKRIRTISDRPIIPTLSFSDPTSEVDDGQADDGLDSLTSVGFDTRDIDGSSDSEKSWAEDQSGESELSGDRGGEDDLSSCVKDQFSEESLEGATKSDAPTKANRKSLTLFWRVETQEEKEERVQRDFEKLRLDHEKRQQREERERQDQEEKIASGWVPGVKRKCAHPSLEGFNGNNEQSAAREVAENSRPCRQFKEDQRKKKKPCGRKRVNESTPALLTNWFQPAIWDQIEVAAHRAGKPWSPRLIVHEAQRLNPKCFAKLSEQVIGRWIDREPKAEGIYRWRASVLEHVRRGNAPGGERTRFGVLDAHPDVKNKIEAELTLLREASVPLTLITIRGIMVAIINKLVPELFTKNHQQDQMALESLELVFLAVLAFYLGR</sequence>
<feature type="compositionally biased region" description="Acidic residues" evidence="1">
    <location>
        <begin position="66"/>
        <end position="77"/>
    </location>
</feature>
<evidence type="ECO:0000313" key="2">
    <source>
        <dbReference type="EMBL" id="GLB45667.1"/>
    </source>
</evidence>
<feature type="region of interest" description="Disordered" evidence="1">
    <location>
        <begin position="211"/>
        <end position="252"/>
    </location>
</feature>
<keyword evidence="3" id="KW-1185">Reference proteome</keyword>
<comment type="caution">
    <text evidence="2">The sequence shown here is derived from an EMBL/GenBank/DDBJ whole genome shotgun (WGS) entry which is preliminary data.</text>
</comment>
<dbReference type="Proteomes" id="UP001063166">
    <property type="component" value="Unassembled WGS sequence"/>
</dbReference>
<name>A0A9P3PYZ1_LYOSH</name>